<dbReference type="AlphaFoldDB" id="A0A060YLK9"/>
<sequence length="274" mass="30772">MYKHIIIIMFFRNNCWHSTIDDKSPSMSGCCGDDCTYEILSRRTKLAEASGHSHGEGGSVGAAATEDHAYFQVPCSKTSPTFLIMSLYRSPPTPNCTPPFKPKIDRPPTPSFLSCIALPPPLHIPPLSFPFYFIRNLLVPRLSTPPSLQQLFLTVPRLHLNNPNVRTIMDRAVYWPSILNGGCWDKSRTNVFLSLMRYSVDTLHPLALSLFFSLALSSQKYTEPLISFSLFSTVFKMQLDVRKTHCCHVKTPGSSLTTPPVVCMATKSQKHLFF</sequence>
<proteinExistence type="predicted"/>
<name>A0A060YLK9_ONCMY</name>
<protein>
    <submittedName>
        <fullName evidence="1">Uncharacterized protein</fullName>
    </submittedName>
</protein>
<organism evidence="1 2">
    <name type="scientific">Oncorhynchus mykiss</name>
    <name type="common">Rainbow trout</name>
    <name type="synonym">Salmo gairdneri</name>
    <dbReference type="NCBI Taxonomy" id="8022"/>
    <lineage>
        <taxon>Eukaryota</taxon>
        <taxon>Metazoa</taxon>
        <taxon>Chordata</taxon>
        <taxon>Craniata</taxon>
        <taxon>Vertebrata</taxon>
        <taxon>Euteleostomi</taxon>
        <taxon>Actinopterygii</taxon>
        <taxon>Neopterygii</taxon>
        <taxon>Teleostei</taxon>
        <taxon>Protacanthopterygii</taxon>
        <taxon>Salmoniformes</taxon>
        <taxon>Salmonidae</taxon>
        <taxon>Salmoninae</taxon>
        <taxon>Oncorhynchus</taxon>
    </lineage>
</organism>
<dbReference type="PaxDb" id="8022-A0A060YLK9"/>
<reference evidence="1" key="1">
    <citation type="journal article" date="2014" name="Nat. Commun.">
        <title>The rainbow trout genome provides novel insights into evolution after whole-genome duplication in vertebrates.</title>
        <authorList>
            <person name="Berthelot C."/>
            <person name="Brunet F."/>
            <person name="Chalopin D."/>
            <person name="Juanchich A."/>
            <person name="Bernard M."/>
            <person name="Noel B."/>
            <person name="Bento P."/>
            <person name="Da Silva C."/>
            <person name="Labadie K."/>
            <person name="Alberti A."/>
            <person name="Aury J.M."/>
            <person name="Louis A."/>
            <person name="Dehais P."/>
            <person name="Bardou P."/>
            <person name="Montfort J."/>
            <person name="Klopp C."/>
            <person name="Cabau C."/>
            <person name="Gaspin C."/>
            <person name="Thorgaard G.H."/>
            <person name="Boussaha M."/>
            <person name="Quillet E."/>
            <person name="Guyomard R."/>
            <person name="Galiana D."/>
            <person name="Bobe J."/>
            <person name="Volff J.N."/>
            <person name="Genet C."/>
            <person name="Wincker P."/>
            <person name="Jaillon O."/>
            <person name="Roest Crollius H."/>
            <person name="Guiguen Y."/>
        </authorList>
    </citation>
    <scope>NUCLEOTIDE SEQUENCE [LARGE SCALE GENOMIC DNA]</scope>
</reference>
<evidence type="ECO:0000313" key="2">
    <source>
        <dbReference type="Proteomes" id="UP000193380"/>
    </source>
</evidence>
<accession>A0A060YLK9</accession>
<dbReference type="EMBL" id="FR913536">
    <property type="protein sequence ID" value="CDQ92611.1"/>
    <property type="molecule type" value="Genomic_DNA"/>
</dbReference>
<reference evidence="1" key="2">
    <citation type="submission" date="2014-03" db="EMBL/GenBank/DDBJ databases">
        <authorList>
            <person name="Genoscope - CEA"/>
        </authorList>
    </citation>
    <scope>NUCLEOTIDE SEQUENCE</scope>
</reference>
<dbReference type="STRING" id="8022.A0A060YLK9"/>
<dbReference type="Proteomes" id="UP000193380">
    <property type="component" value="Unassembled WGS sequence"/>
</dbReference>
<gene>
    <name evidence="1" type="ORF">GSONMT00053346001</name>
</gene>
<evidence type="ECO:0000313" key="1">
    <source>
        <dbReference type="EMBL" id="CDQ92611.1"/>
    </source>
</evidence>